<reference evidence="2" key="1">
    <citation type="submission" date="2006-01" db="EMBL/GenBank/DDBJ databases">
        <title>Genome of the cyst-dividing bacterium Ramlibacter tataouinensis.</title>
        <authorList>
            <person name="Barakat M."/>
            <person name="Ortet P."/>
            <person name="De Luca G."/>
            <person name="Jourlin-Castelli C."/>
            <person name="Ansaldi M."/>
            <person name="Py B."/>
            <person name="Fichant G."/>
            <person name="Coutinho P."/>
            <person name="Voulhoux R."/>
            <person name="Bastien O."/>
            <person name="Roy S."/>
            <person name="Marechal E."/>
            <person name="Henrissat B."/>
            <person name="Quentin Y."/>
            <person name="Noirot P."/>
            <person name="Filloux A."/>
            <person name="Mejean V."/>
            <person name="DuBow M."/>
            <person name="Barras F."/>
            <person name="Heulin T."/>
        </authorList>
    </citation>
    <scope>NUCLEOTIDE SEQUENCE [LARGE SCALE GENOMIC DNA]</scope>
    <source>
        <strain evidence="2">ATCC BAA-407 / DSM 14655 / LMG 21543 / TTB310</strain>
    </source>
</reference>
<sequence length="230" mass="25415">MNRYAVYFAPAVGSPWWDFGAGWLGRDELRDAPLAQPAVPGFDAGQLAQLTGEPRRYGFHATLKAPFRLREGATETQLRDRLRLLAGRLRRLPLGGLVPRHMEGFVALVPARAPPGLDALAAQCVTDLDGLRAPLTEAEIARRQPRRLDARGRELLAAHGYPHVLERFRFHMTLSGLVDAATAARLMVHLPPALDRLDTGHPLLLDRLCLFGEPRPGAAFVRLHEEELAP</sequence>
<proteinExistence type="predicted"/>
<gene>
    <name evidence="1" type="ordered locus">Rta_22500</name>
</gene>
<reference evidence="1 2" key="2">
    <citation type="journal article" date="2011" name="PLoS ONE">
        <title>The Cyst-Dividing Bacterium Ramlibacter tataouinensis TTB310 Genome Reveals a Well-Stocked Toolbox for Adaptation to a Desert Environment.</title>
        <authorList>
            <person name="De Luca G."/>
            <person name="Barakat M."/>
            <person name="Ortet P."/>
            <person name="Fochesato S."/>
            <person name="Jourlin-Castelli C."/>
            <person name="Ansaldi M."/>
            <person name="Py B."/>
            <person name="Fichant G."/>
            <person name="Coutinho P.M."/>
            <person name="Voulhoux R."/>
            <person name="Bastien O."/>
            <person name="Marechal E."/>
            <person name="Henrissat B."/>
            <person name="Quentin Y."/>
            <person name="Noirot P."/>
            <person name="Filloux A."/>
            <person name="Mejean V."/>
            <person name="Dubow M.S."/>
            <person name="Barras F."/>
            <person name="Barbe V."/>
            <person name="Weissenbach J."/>
            <person name="Mihalcescu I."/>
            <person name="Vermeglio A."/>
            <person name="Achouak W."/>
            <person name="Heulin T."/>
        </authorList>
    </citation>
    <scope>NUCLEOTIDE SEQUENCE [LARGE SCALE GENOMIC DNA]</scope>
    <source>
        <strain evidence="2">ATCC BAA-407 / DSM 14655 / LMG 21543 / TTB310</strain>
    </source>
</reference>
<protein>
    <recommendedName>
        <fullName evidence="3">Phosphonate metabolism protein</fullName>
    </recommendedName>
</protein>
<dbReference type="EMBL" id="CP000245">
    <property type="protein sequence ID" value="AEG93347.1"/>
    <property type="molecule type" value="Genomic_DNA"/>
</dbReference>
<dbReference type="Proteomes" id="UP000008385">
    <property type="component" value="Chromosome"/>
</dbReference>
<dbReference type="RefSeq" id="WP_013901579.1">
    <property type="nucleotide sequence ID" value="NC_015677.1"/>
</dbReference>
<keyword evidence="2" id="KW-1185">Reference proteome</keyword>
<dbReference type="HOGENOM" id="CLU_074099_0_0_4"/>
<evidence type="ECO:0008006" key="3">
    <source>
        <dbReference type="Google" id="ProtNLM"/>
    </source>
</evidence>
<dbReference type="STRING" id="365046.Rta_22500"/>
<organism evidence="1 2">
    <name type="scientific">Ramlibacter tataouinensis (strain ATCC BAA-407 / DSM 14655 / LMG 21543 / TTB310)</name>
    <dbReference type="NCBI Taxonomy" id="365046"/>
    <lineage>
        <taxon>Bacteria</taxon>
        <taxon>Pseudomonadati</taxon>
        <taxon>Pseudomonadota</taxon>
        <taxon>Betaproteobacteria</taxon>
        <taxon>Burkholderiales</taxon>
        <taxon>Comamonadaceae</taxon>
        <taxon>Ramlibacter</taxon>
    </lineage>
</organism>
<dbReference type="PATRIC" id="fig|365046.3.peg.2303"/>
<dbReference type="NCBIfam" id="TIGR03223">
    <property type="entry name" value="Phn_opern_protn"/>
    <property type="match status" value="1"/>
</dbReference>
<dbReference type="OrthoDB" id="5801437at2"/>
<dbReference type="KEGG" id="rta:Rta_22500"/>
<dbReference type="PIRSF" id="PIRSF033328">
    <property type="entry name" value="Phest_Mll4975"/>
    <property type="match status" value="1"/>
</dbReference>
<evidence type="ECO:0000313" key="2">
    <source>
        <dbReference type="Proteomes" id="UP000008385"/>
    </source>
</evidence>
<evidence type="ECO:0000313" key="1">
    <source>
        <dbReference type="EMBL" id="AEG93347.1"/>
    </source>
</evidence>
<name>F5XZY6_RAMTT</name>
<dbReference type="Pfam" id="PF06299">
    <property type="entry name" value="DUF1045"/>
    <property type="match status" value="1"/>
</dbReference>
<dbReference type="AlphaFoldDB" id="F5XZY6"/>
<dbReference type="InterPro" id="IPR009389">
    <property type="entry name" value="DUF1045"/>
</dbReference>
<dbReference type="eggNOG" id="COG3709">
    <property type="taxonomic scope" value="Bacteria"/>
</dbReference>
<accession>F5XZY6</accession>